<sequence length="73" mass="8037">MSRRRSTWIAEDPNPELSQLDYWDMPNTDYTPSAPIPETDFRAAAIIMAASLSACVIVITVALVASILGVWRA</sequence>
<comment type="caution">
    <text evidence="2">The sequence shown here is derived from an EMBL/GenBank/DDBJ whole genome shotgun (WGS) entry which is preliminary data.</text>
</comment>
<name>A0ABY2J4K4_9MICO</name>
<evidence type="ECO:0000256" key="1">
    <source>
        <dbReference type="SAM" id="Phobius"/>
    </source>
</evidence>
<organism evidence="2 3">
    <name type="scientific">Cryobacterium breve</name>
    <dbReference type="NCBI Taxonomy" id="1259258"/>
    <lineage>
        <taxon>Bacteria</taxon>
        <taxon>Bacillati</taxon>
        <taxon>Actinomycetota</taxon>
        <taxon>Actinomycetes</taxon>
        <taxon>Micrococcales</taxon>
        <taxon>Microbacteriaceae</taxon>
        <taxon>Cryobacterium</taxon>
    </lineage>
</organism>
<reference evidence="2 3" key="1">
    <citation type="submission" date="2019-03" db="EMBL/GenBank/DDBJ databases">
        <title>Genomics of glacier-inhabiting Cryobacterium strains.</title>
        <authorList>
            <person name="Liu Q."/>
            <person name="Xin Y.-H."/>
        </authorList>
    </citation>
    <scope>NUCLEOTIDE SEQUENCE [LARGE SCALE GENOMIC DNA]</scope>
    <source>
        <strain evidence="2 3">TMT4-23</strain>
    </source>
</reference>
<dbReference type="EMBL" id="SOGJ01000012">
    <property type="protein sequence ID" value="TFC99785.1"/>
    <property type="molecule type" value="Genomic_DNA"/>
</dbReference>
<dbReference type="RefSeq" id="WP_134362690.1">
    <property type="nucleotide sequence ID" value="NZ_SOGJ01000012.1"/>
</dbReference>
<proteinExistence type="predicted"/>
<keyword evidence="1" id="KW-0472">Membrane</keyword>
<keyword evidence="1" id="KW-0812">Transmembrane</keyword>
<evidence type="ECO:0000313" key="2">
    <source>
        <dbReference type="EMBL" id="TFC99785.1"/>
    </source>
</evidence>
<keyword evidence="3" id="KW-1185">Reference proteome</keyword>
<protein>
    <submittedName>
        <fullName evidence="2">Uncharacterized protein</fullName>
    </submittedName>
</protein>
<keyword evidence="1" id="KW-1133">Transmembrane helix</keyword>
<gene>
    <name evidence="2" type="ORF">E3O65_05270</name>
</gene>
<dbReference type="Proteomes" id="UP000298355">
    <property type="component" value="Unassembled WGS sequence"/>
</dbReference>
<accession>A0ABY2J4K4</accession>
<feature type="transmembrane region" description="Helical" evidence="1">
    <location>
        <begin position="43"/>
        <end position="71"/>
    </location>
</feature>
<evidence type="ECO:0000313" key="3">
    <source>
        <dbReference type="Proteomes" id="UP000298355"/>
    </source>
</evidence>